<reference evidence="1" key="2">
    <citation type="submission" date="2020-11" db="EMBL/GenBank/DDBJ databases">
        <authorList>
            <consortium name="DOE Joint Genome Institute"/>
            <person name="Kuo A."/>
            <person name="Miyauchi S."/>
            <person name="Kiss E."/>
            <person name="Drula E."/>
            <person name="Kohler A."/>
            <person name="Sanchez-Garcia M."/>
            <person name="Andreopoulos B."/>
            <person name="Barry K.W."/>
            <person name="Bonito G."/>
            <person name="Buee M."/>
            <person name="Carver A."/>
            <person name="Chen C."/>
            <person name="Cichocki N."/>
            <person name="Clum A."/>
            <person name="Culley D."/>
            <person name="Crous P.W."/>
            <person name="Fauchery L."/>
            <person name="Girlanda M."/>
            <person name="Hayes R."/>
            <person name="Keri Z."/>
            <person name="Labutti K."/>
            <person name="Lipzen A."/>
            <person name="Lombard V."/>
            <person name="Magnuson J."/>
            <person name="Maillard F."/>
            <person name="Morin E."/>
            <person name="Murat C."/>
            <person name="Nolan M."/>
            <person name="Ohm R."/>
            <person name="Pangilinan J."/>
            <person name="Pereira M."/>
            <person name="Perotto S."/>
            <person name="Peter M."/>
            <person name="Riley R."/>
            <person name="Sitrit Y."/>
            <person name="Stielow B."/>
            <person name="Szollosi G."/>
            <person name="Zifcakova L."/>
            <person name="Stursova M."/>
            <person name="Spatafora J.W."/>
            <person name="Tedersoo L."/>
            <person name="Vaario L.-M."/>
            <person name="Yamada A."/>
            <person name="Yan M."/>
            <person name="Wang P."/>
            <person name="Xu J."/>
            <person name="Bruns T."/>
            <person name="Baldrian P."/>
            <person name="Vilgalys R."/>
            <person name="Henrissat B."/>
            <person name="Grigoriev I.V."/>
            <person name="Hibbett D."/>
            <person name="Nagy L.G."/>
            <person name="Martin F.M."/>
        </authorList>
    </citation>
    <scope>NUCLEOTIDE SEQUENCE</scope>
    <source>
        <strain evidence="1">UH-Tt-Lm1</strain>
    </source>
</reference>
<sequence length="152" mass="17190">MSFPNNHTYKVANGISTISRIDRRAANRKTYANEAGVPYTTDDQVEVRSFGVVVKLTASRSWRSSRRWTPNVSVCPMLNDSKSNTWNMLLVKIPQKTRGIIREHVPADLHMKIPPTWPSVAPGRLVDIQATDNKGCINKRRALTSRRSQPAY</sequence>
<protein>
    <submittedName>
        <fullName evidence="1">Uncharacterized protein</fullName>
    </submittedName>
</protein>
<gene>
    <name evidence="1" type="ORF">BJ322DRAFT_1017551</name>
</gene>
<keyword evidence="2" id="KW-1185">Reference proteome</keyword>
<accession>A0A9P6HNP3</accession>
<dbReference type="Proteomes" id="UP000736335">
    <property type="component" value="Unassembled WGS sequence"/>
</dbReference>
<comment type="caution">
    <text evidence="1">The sequence shown here is derived from an EMBL/GenBank/DDBJ whole genome shotgun (WGS) entry which is preliminary data.</text>
</comment>
<dbReference type="EMBL" id="WIUZ02000002">
    <property type="protein sequence ID" value="KAF9790932.1"/>
    <property type="molecule type" value="Genomic_DNA"/>
</dbReference>
<evidence type="ECO:0000313" key="1">
    <source>
        <dbReference type="EMBL" id="KAF9790932.1"/>
    </source>
</evidence>
<dbReference type="AlphaFoldDB" id="A0A9P6HNP3"/>
<organism evidence="1 2">
    <name type="scientific">Thelephora terrestris</name>
    <dbReference type="NCBI Taxonomy" id="56493"/>
    <lineage>
        <taxon>Eukaryota</taxon>
        <taxon>Fungi</taxon>
        <taxon>Dikarya</taxon>
        <taxon>Basidiomycota</taxon>
        <taxon>Agaricomycotina</taxon>
        <taxon>Agaricomycetes</taxon>
        <taxon>Thelephorales</taxon>
        <taxon>Thelephoraceae</taxon>
        <taxon>Thelephora</taxon>
    </lineage>
</organism>
<name>A0A9P6HNP3_9AGAM</name>
<proteinExistence type="predicted"/>
<reference evidence="1" key="1">
    <citation type="journal article" date="2020" name="Nat. Commun.">
        <title>Large-scale genome sequencing of mycorrhizal fungi provides insights into the early evolution of symbiotic traits.</title>
        <authorList>
            <person name="Miyauchi S."/>
            <person name="Kiss E."/>
            <person name="Kuo A."/>
            <person name="Drula E."/>
            <person name="Kohler A."/>
            <person name="Sanchez-Garcia M."/>
            <person name="Morin E."/>
            <person name="Andreopoulos B."/>
            <person name="Barry K.W."/>
            <person name="Bonito G."/>
            <person name="Buee M."/>
            <person name="Carver A."/>
            <person name="Chen C."/>
            <person name="Cichocki N."/>
            <person name="Clum A."/>
            <person name="Culley D."/>
            <person name="Crous P.W."/>
            <person name="Fauchery L."/>
            <person name="Girlanda M."/>
            <person name="Hayes R.D."/>
            <person name="Keri Z."/>
            <person name="LaButti K."/>
            <person name="Lipzen A."/>
            <person name="Lombard V."/>
            <person name="Magnuson J."/>
            <person name="Maillard F."/>
            <person name="Murat C."/>
            <person name="Nolan M."/>
            <person name="Ohm R.A."/>
            <person name="Pangilinan J."/>
            <person name="Pereira M.F."/>
            <person name="Perotto S."/>
            <person name="Peter M."/>
            <person name="Pfister S."/>
            <person name="Riley R."/>
            <person name="Sitrit Y."/>
            <person name="Stielow J.B."/>
            <person name="Szollosi G."/>
            <person name="Zifcakova L."/>
            <person name="Stursova M."/>
            <person name="Spatafora J.W."/>
            <person name="Tedersoo L."/>
            <person name="Vaario L.M."/>
            <person name="Yamada A."/>
            <person name="Yan M."/>
            <person name="Wang P."/>
            <person name="Xu J."/>
            <person name="Bruns T."/>
            <person name="Baldrian P."/>
            <person name="Vilgalys R."/>
            <person name="Dunand C."/>
            <person name="Henrissat B."/>
            <person name="Grigoriev I.V."/>
            <person name="Hibbett D."/>
            <person name="Nagy L.G."/>
            <person name="Martin F.M."/>
        </authorList>
    </citation>
    <scope>NUCLEOTIDE SEQUENCE</scope>
    <source>
        <strain evidence="1">UH-Tt-Lm1</strain>
    </source>
</reference>
<evidence type="ECO:0000313" key="2">
    <source>
        <dbReference type="Proteomes" id="UP000736335"/>
    </source>
</evidence>